<evidence type="ECO:0000313" key="3">
    <source>
        <dbReference type="EMBL" id="NNH22129.1"/>
    </source>
</evidence>
<dbReference type="EMBL" id="JABEMA010000021">
    <property type="protein sequence ID" value="NNH22129.1"/>
    <property type="molecule type" value="Genomic_DNA"/>
</dbReference>
<reference evidence="3 4" key="1">
    <citation type="submission" date="2020-05" db="EMBL/GenBank/DDBJ databases">
        <title>MicrobeNet Type strains.</title>
        <authorList>
            <person name="Nicholson A.C."/>
        </authorList>
    </citation>
    <scope>NUCLEOTIDE SEQUENCE [LARGE SCALE GENOMIC DNA]</scope>
    <source>
        <strain evidence="3 4">JCM 14547</strain>
    </source>
</reference>
<dbReference type="PANTHER" id="PTHR35273:SF2">
    <property type="entry name" value="ALPHA-GALACTOSIDASE"/>
    <property type="match status" value="1"/>
</dbReference>
<dbReference type="PROSITE" id="PS51257">
    <property type="entry name" value="PROKAR_LIPOPROTEIN"/>
    <property type="match status" value="1"/>
</dbReference>
<keyword evidence="4" id="KW-1185">Reference proteome</keyword>
<feature type="chain" id="PRO_5032324033" evidence="1">
    <location>
        <begin position="38"/>
        <end position="294"/>
    </location>
</feature>
<gene>
    <name evidence="3" type="ORF">HLB09_03315</name>
</gene>
<evidence type="ECO:0000259" key="2">
    <source>
        <dbReference type="Pfam" id="PF03537"/>
    </source>
</evidence>
<sequence>MSSRRAAAPRRGARTVAAVLGALVLAACGAGPSGAPAATATTASPAASAARPAPPPAGGVLDYQLGGAYPPAADVDVVVRDRTAPPVRGVYSVCYVNAFQTQPGETAWWRRAHPDLLLRDARGRLVEDADWPGEVLLDTSTSARRTAAARVVGRWVDGCAAAGYRAVELDNLDAFTRSGGRLTQGQAVAFAGLLAQRAHAAGLAVAQKNTAELTRRQVRAVGFDFAVAEECQVWDECDVYTGHYGRHVLEVEYTDTGRRPFREACAARGDRVSVLLRDRDVVPRGTRGHVSEHC</sequence>
<dbReference type="AlphaFoldDB" id="A0A849BGD0"/>
<comment type="caution">
    <text evidence="3">The sequence shown here is derived from an EMBL/GenBank/DDBJ whole genome shotgun (WGS) entry which is preliminary data.</text>
</comment>
<organism evidence="3 4">
    <name type="scientific">Pseudokineococcus marinus</name>
    <dbReference type="NCBI Taxonomy" id="351215"/>
    <lineage>
        <taxon>Bacteria</taxon>
        <taxon>Bacillati</taxon>
        <taxon>Actinomycetota</taxon>
        <taxon>Actinomycetes</taxon>
        <taxon>Kineosporiales</taxon>
        <taxon>Kineosporiaceae</taxon>
        <taxon>Pseudokineococcus</taxon>
    </lineage>
</organism>
<protein>
    <submittedName>
        <fullName evidence="3">Endo alpha-1,4 polygalactosaminidase</fullName>
    </submittedName>
</protein>
<dbReference type="RefSeq" id="WP_171201983.1">
    <property type="nucleotide sequence ID" value="NZ_BAAANP010000001.1"/>
</dbReference>
<dbReference type="Gene3D" id="3.20.20.70">
    <property type="entry name" value="Aldolase class I"/>
    <property type="match status" value="1"/>
</dbReference>
<dbReference type="SUPFAM" id="SSF51445">
    <property type="entry name" value="(Trans)glycosidases"/>
    <property type="match status" value="1"/>
</dbReference>
<evidence type="ECO:0000256" key="1">
    <source>
        <dbReference type="SAM" id="SignalP"/>
    </source>
</evidence>
<dbReference type="InterPro" id="IPR004352">
    <property type="entry name" value="GH114_TIM-barrel"/>
</dbReference>
<keyword evidence="1" id="KW-0732">Signal</keyword>
<dbReference type="Proteomes" id="UP000555552">
    <property type="component" value="Unassembled WGS sequence"/>
</dbReference>
<feature type="domain" description="Glycoside-hydrolase family GH114 TIM-barrel" evidence="2">
    <location>
        <begin position="62"/>
        <end position="282"/>
    </location>
</feature>
<accession>A0A849BGD0</accession>
<proteinExistence type="predicted"/>
<dbReference type="InterPro" id="IPR013785">
    <property type="entry name" value="Aldolase_TIM"/>
</dbReference>
<feature type="signal peptide" evidence="1">
    <location>
        <begin position="1"/>
        <end position="37"/>
    </location>
</feature>
<name>A0A849BGD0_9ACTN</name>
<dbReference type="InterPro" id="IPR017853">
    <property type="entry name" value="GH"/>
</dbReference>
<dbReference type="PANTHER" id="PTHR35273">
    <property type="entry name" value="ALPHA-1,4 POLYGALACTOSAMINIDASE, PUTATIVE (AFU_ORTHOLOGUE AFUA_3G07890)-RELATED"/>
    <property type="match status" value="1"/>
</dbReference>
<dbReference type="Pfam" id="PF03537">
    <property type="entry name" value="Glyco_hydro_114"/>
    <property type="match status" value="1"/>
</dbReference>
<evidence type="ECO:0000313" key="4">
    <source>
        <dbReference type="Proteomes" id="UP000555552"/>
    </source>
</evidence>